<protein>
    <submittedName>
        <fullName evidence="1">Uncharacterized protein</fullName>
    </submittedName>
</protein>
<proteinExistence type="predicted"/>
<sequence>MTSRLGETVSPEQDPGSLKPIKLLTWKRFRAQNIQVTSRPRLGECLSLERETKSLKNPVSHLGEMFDPYTSSETLQLSLRRERSAWSRIAVFFSWSCAKPTTTIPKNN</sequence>
<gene>
    <name evidence="1" type="ORF">DEO72_LG6g931</name>
</gene>
<dbReference type="EMBL" id="CP039350">
    <property type="protein sequence ID" value="QCD96229.1"/>
    <property type="molecule type" value="Genomic_DNA"/>
</dbReference>
<evidence type="ECO:0000313" key="1">
    <source>
        <dbReference type="EMBL" id="QCD96229.1"/>
    </source>
</evidence>
<accession>A0A4D6M4H8</accession>
<dbReference type="Proteomes" id="UP000501690">
    <property type="component" value="Linkage Group LG6"/>
</dbReference>
<evidence type="ECO:0000313" key="2">
    <source>
        <dbReference type="Proteomes" id="UP000501690"/>
    </source>
</evidence>
<keyword evidence="2" id="KW-1185">Reference proteome</keyword>
<dbReference type="AlphaFoldDB" id="A0A4D6M4H8"/>
<organism evidence="1 2">
    <name type="scientific">Vigna unguiculata</name>
    <name type="common">Cowpea</name>
    <dbReference type="NCBI Taxonomy" id="3917"/>
    <lineage>
        <taxon>Eukaryota</taxon>
        <taxon>Viridiplantae</taxon>
        <taxon>Streptophyta</taxon>
        <taxon>Embryophyta</taxon>
        <taxon>Tracheophyta</taxon>
        <taxon>Spermatophyta</taxon>
        <taxon>Magnoliopsida</taxon>
        <taxon>eudicotyledons</taxon>
        <taxon>Gunneridae</taxon>
        <taxon>Pentapetalae</taxon>
        <taxon>rosids</taxon>
        <taxon>fabids</taxon>
        <taxon>Fabales</taxon>
        <taxon>Fabaceae</taxon>
        <taxon>Papilionoideae</taxon>
        <taxon>50 kb inversion clade</taxon>
        <taxon>NPAAA clade</taxon>
        <taxon>indigoferoid/millettioid clade</taxon>
        <taxon>Phaseoleae</taxon>
        <taxon>Vigna</taxon>
    </lineage>
</organism>
<name>A0A4D6M4H8_VIGUN</name>
<reference evidence="1 2" key="1">
    <citation type="submission" date="2019-04" db="EMBL/GenBank/DDBJ databases">
        <title>An improved genome assembly and genetic linkage map for asparagus bean, Vigna unguiculata ssp. sesquipedialis.</title>
        <authorList>
            <person name="Xia Q."/>
            <person name="Zhang R."/>
            <person name="Dong Y."/>
        </authorList>
    </citation>
    <scope>NUCLEOTIDE SEQUENCE [LARGE SCALE GENOMIC DNA]</scope>
    <source>
        <tissue evidence="1">Leaf</tissue>
    </source>
</reference>